<feature type="transmembrane region" description="Helical" evidence="1">
    <location>
        <begin position="44"/>
        <end position="67"/>
    </location>
</feature>
<dbReference type="EMBL" id="JBHFFA010000007">
    <property type="protein sequence ID" value="KAL2613244.1"/>
    <property type="molecule type" value="Genomic_DNA"/>
</dbReference>
<dbReference type="Proteomes" id="UP001605036">
    <property type="component" value="Unassembled WGS sequence"/>
</dbReference>
<keyword evidence="1" id="KW-0812">Transmembrane</keyword>
<evidence type="ECO:0000313" key="3">
    <source>
        <dbReference type="Proteomes" id="UP001605036"/>
    </source>
</evidence>
<keyword evidence="3" id="KW-1185">Reference proteome</keyword>
<accession>A0ABD1XWS6</accession>
<comment type="caution">
    <text evidence="2">The sequence shown here is derived from an EMBL/GenBank/DDBJ whole genome shotgun (WGS) entry which is preliminary data.</text>
</comment>
<evidence type="ECO:0000256" key="1">
    <source>
        <dbReference type="SAM" id="Phobius"/>
    </source>
</evidence>
<reference evidence="2 3" key="1">
    <citation type="submission" date="2024-09" db="EMBL/GenBank/DDBJ databases">
        <title>Chromosome-scale assembly of Riccia fluitans.</title>
        <authorList>
            <person name="Paukszto L."/>
            <person name="Sawicki J."/>
            <person name="Karawczyk K."/>
            <person name="Piernik-Szablinska J."/>
            <person name="Szczecinska M."/>
            <person name="Mazdziarz M."/>
        </authorList>
    </citation>
    <scope>NUCLEOTIDE SEQUENCE [LARGE SCALE GENOMIC DNA]</scope>
    <source>
        <strain evidence="2">Rf_01</strain>
        <tissue evidence="2">Aerial parts of the thallus</tissue>
    </source>
</reference>
<organism evidence="2 3">
    <name type="scientific">Riccia fluitans</name>
    <dbReference type="NCBI Taxonomy" id="41844"/>
    <lineage>
        <taxon>Eukaryota</taxon>
        <taxon>Viridiplantae</taxon>
        <taxon>Streptophyta</taxon>
        <taxon>Embryophyta</taxon>
        <taxon>Marchantiophyta</taxon>
        <taxon>Marchantiopsida</taxon>
        <taxon>Marchantiidae</taxon>
        <taxon>Marchantiales</taxon>
        <taxon>Ricciaceae</taxon>
        <taxon>Riccia</taxon>
    </lineage>
</organism>
<sequence>MASTMRSTFVKGMVAAMAISSVGIAIAHEGHAHAAAPAPLGDSAAASLLPATIVTSCIVAISGFFTARCL</sequence>
<gene>
    <name evidence="2" type="ORF">R1flu_024936</name>
</gene>
<protein>
    <submittedName>
        <fullName evidence="2">Uncharacterized protein</fullName>
    </submittedName>
</protein>
<keyword evidence="1" id="KW-1133">Transmembrane helix</keyword>
<evidence type="ECO:0000313" key="2">
    <source>
        <dbReference type="EMBL" id="KAL2613244.1"/>
    </source>
</evidence>
<keyword evidence="1" id="KW-0472">Membrane</keyword>
<name>A0ABD1XWS6_9MARC</name>
<dbReference type="AlphaFoldDB" id="A0ABD1XWS6"/>
<proteinExistence type="predicted"/>